<sequence length="111" mass="12068">MSDVQGLPTPVAAFVDAINNADTDAFVAVFTEDGLVNDWGTEYRGPDRVRRWAGSDAIGAGARMKVLSATTEGATTTIRFDWRSRVFNGESTGIFVINGELIRSFTIPPER</sequence>
<dbReference type="EMBL" id="JYIY01000068">
    <property type="protein sequence ID" value="KJL37222.1"/>
    <property type="molecule type" value="Genomic_DNA"/>
</dbReference>
<organism evidence="2 3">
    <name type="scientific">Microbacterium ginsengisoli</name>
    <dbReference type="NCBI Taxonomy" id="400772"/>
    <lineage>
        <taxon>Bacteria</taxon>
        <taxon>Bacillati</taxon>
        <taxon>Actinomycetota</taxon>
        <taxon>Actinomycetes</taxon>
        <taxon>Micrococcales</taxon>
        <taxon>Microbacteriaceae</taxon>
        <taxon>Microbacterium</taxon>
    </lineage>
</organism>
<keyword evidence="3" id="KW-1185">Reference proteome</keyword>
<comment type="caution">
    <text evidence="2">The sequence shown here is derived from an EMBL/GenBank/DDBJ whole genome shotgun (WGS) entry which is preliminary data.</text>
</comment>
<dbReference type="InterPro" id="IPR037401">
    <property type="entry name" value="SnoaL-like"/>
</dbReference>
<dbReference type="AlphaFoldDB" id="A0A0F0LVA4"/>
<evidence type="ECO:0000313" key="2">
    <source>
        <dbReference type="EMBL" id="KJL37222.1"/>
    </source>
</evidence>
<dbReference type="PATRIC" id="fig|400772.4.peg.1134"/>
<dbReference type="SUPFAM" id="SSF54427">
    <property type="entry name" value="NTF2-like"/>
    <property type="match status" value="1"/>
</dbReference>
<dbReference type="Pfam" id="PF12680">
    <property type="entry name" value="SnoaL_2"/>
    <property type="match status" value="1"/>
</dbReference>
<reference evidence="2 3" key="1">
    <citation type="submission" date="2015-02" db="EMBL/GenBank/DDBJ databases">
        <title>Draft genome sequences of ten Microbacterium spp. with emphasis on heavy metal contaminated environments.</title>
        <authorList>
            <person name="Corretto E."/>
        </authorList>
    </citation>
    <scope>NUCLEOTIDE SEQUENCE [LARGE SCALE GENOMIC DNA]</scope>
    <source>
        <strain evidence="2 3">DSM 18659</strain>
    </source>
</reference>
<feature type="domain" description="SnoaL-like" evidence="1">
    <location>
        <begin position="11"/>
        <end position="85"/>
    </location>
</feature>
<dbReference type="Proteomes" id="UP000033451">
    <property type="component" value="Unassembled WGS sequence"/>
</dbReference>
<protein>
    <submittedName>
        <fullName evidence="2">SnoaL-like domain protein</fullName>
    </submittedName>
</protein>
<dbReference type="STRING" id="400772.RR49_01110"/>
<evidence type="ECO:0000313" key="3">
    <source>
        <dbReference type="Proteomes" id="UP000033451"/>
    </source>
</evidence>
<name>A0A0F0LVA4_9MICO</name>
<dbReference type="InterPro" id="IPR032710">
    <property type="entry name" value="NTF2-like_dom_sf"/>
</dbReference>
<evidence type="ECO:0000259" key="1">
    <source>
        <dbReference type="Pfam" id="PF12680"/>
    </source>
</evidence>
<gene>
    <name evidence="2" type="ORF">RR49_01110</name>
</gene>
<accession>A0A0F0LVA4</accession>
<dbReference type="OrthoDB" id="8080938at2"/>
<dbReference type="RefSeq" id="WP_045247067.1">
    <property type="nucleotide sequence ID" value="NZ_JYIY01000068.1"/>
</dbReference>
<dbReference type="Gene3D" id="3.10.450.50">
    <property type="match status" value="1"/>
</dbReference>
<proteinExistence type="predicted"/>